<name>A0A0W0I2Y2_PSEFL</name>
<sequence length="86" mass="9025">MFGGSSGGYAFAFTNAGFKYAVYSVSGANNLQDGGLTVTQDGQTKPLKQSTCQAGKVTETEDDALIDTTLKWKSDPAIEKTAIPGR</sequence>
<proteinExistence type="predicted"/>
<evidence type="ECO:0000313" key="1">
    <source>
        <dbReference type="EMBL" id="KTB67422.1"/>
    </source>
</evidence>
<evidence type="ECO:0000313" key="2">
    <source>
        <dbReference type="Proteomes" id="UP000054197"/>
    </source>
</evidence>
<dbReference type="RefSeq" id="WP_058419719.1">
    <property type="nucleotide sequence ID" value="NZ_LKEF01000011.1"/>
</dbReference>
<accession>A0A0W0I2Y2</accession>
<organism evidence="1 2">
    <name type="scientific">Pseudomonas fluorescens ICMP 11288</name>
    <dbReference type="NCBI Taxonomy" id="1198309"/>
    <lineage>
        <taxon>Bacteria</taxon>
        <taxon>Pseudomonadati</taxon>
        <taxon>Pseudomonadota</taxon>
        <taxon>Gammaproteobacteria</taxon>
        <taxon>Pseudomonadales</taxon>
        <taxon>Pseudomonadaceae</taxon>
        <taxon>Pseudomonas</taxon>
    </lineage>
</organism>
<gene>
    <name evidence="1" type="ORF">AO063_22220</name>
</gene>
<reference evidence="1 2" key="1">
    <citation type="submission" date="2015-09" db="EMBL/GenBank/DDBJ databases">
        <title>Genome sequence of ICMP 11288.</title>
        <authorList>
            <person name="Visnovsky S."/>
            <person name="Lu A."/>
            <person name="Panda P."/>
            <person name="Pitman A."/>
        </authorList>
    </citation>
    <scope>NUCLEOTIDE SEQUENCE [LARGE SCALE GENOMIC DNA]</scope>
    <source>
        <strain evidence="1 2">ICMP 11288</strain>
    </source>
</reference>
<dbReference type="EMBL" id="LKEF01000011">
    <property type="protein sequence ID" value="KTB67422.1"/>
    <property type="molecule type" value="Genomic_DNA"/>
</dbReference>
<protein>
    <submittedName>
        <fullName evidence="1">Uncharacterized protein</fullName>
    </submittedName>
</protein>
<comment type="caution">
    <text evidence="1">The sequence shown here is derived from an EMBL/GenBank/DDBJ whole genome shotgun (WGS) entry which is preliminary data.</text>
</comment>
<dbReference type="Proteomes" id="UP000054197">
    <property type="component" value="Unassembled WGS sequence"/>
</dbReference>
<dbReference type="AlphaFoldDB" id="A0A0W0I2Y2"/>